<feature type="domain" description="Multidrug resistance protein MdtA-like barrel-sandwich hybrid" evidence="5">
    <location>
        <begin position="97"/>
        <end position="287"/>
    </location>
</feature>
<evidence type="ECO:0000259" key="5">
    <source>
        <dbReference type="Pfam" id="PF25917"/>
    </source>
</evidence>
<evidence type="ECO:0000313" key="7">
    <source>
        <dbReference type="EMBL" id="GLK69697.1"/>
    </source>
</evidence>
<dbReference type="EMBL" id="BSFI01000023">
    <property type="protein sequence ID" value="GLK69697.1"/>
    <property type="molecule type" value="Genomic_DNA"/>
</dbReference>
<feature type="domain" description="Multidrug resistance protein MdtA-like alpha-helical hairpin" evidence="4">
    <location>
        <begin position="165"/>
        <end position="229"/>
    </location>
</feature>
<dbReference type="Gene3D" id="2.40.30.170">
    <property type="match status" value="1"/>
</dbReference>
<dbReference type="InterPro" id="IPR050739">
    <property type="entry name" value="MFP"/>
</dbReference>
<dbReference type="PANTHER" id="PTHR30386:SF24">
    <property type="entry name" value="MULTIDRUG RESISTANCE EFFLUX PUMP"/>
    <property type="match status" value="1"/>
</dbReference>
<proteinExistence type="predicted"/>
<dbReference type="RefSeq" id="WP_271169918.1">
    <property type="nucleotide sequence ID" value="NZ_BSFI01000023.1"/>
</dbReference>
<dbReference type="GO" id="GO:0055085">
    <property type="term" value="P:transmembrane transport"/>
    <property type="evidence" value="ECO:0007669"/>
    <property type="project" value="InterPro"/>
</dbReference>
<comment type="caution">
    <text evidence="7">The sequence shown here is derived from an EMBL/GenBank/DDBJ whole genome shotgun (WGS) entry which is preliminary data.</text>
</comment>
<dbReference type="Proteomes" id="UP001143372">
    <property type="component" value="Unassembled WGS sequence"/>
</dbReference>
<keyword evidence="3" id="KW-1133">Transmembrane helix</keyword>
<dbReference type="PANTHER" id="PTHR30386">
    <property type="entry name" value="MEMBRANE FUSION SUBUNIT OF EMRAB-TOLC MULTIDRUG EFFLUX PUMP"/>
    <property type="match status" value="1"/>
</dbReference>
<evidence type="ECO:0000259" key="6">
    <source>
        <dbReference type="Pfam" id="PF25963"/>
    </source>
</evidence>
<gene>
    <name evidence="7" type="ORF">GCM10008179_33350</name>
</gene>
<dbReference type="AlphaFoldDB" id="A0A9W6J3K8"/>
<sequence>MADGALADDAKLSRAEKTQQDSVRVVEPPAGKTANPADASNETERPKRFGFLRRHPLWVAIGAIAIAALAVAGYFFWLVRIHPFESTDDAFVDARSFTVSPKVTGFVVDAPVGDNQHVETGAVLFQIDRRDYEVALDLAQAQQEAAEAAVVNADAQIDQQKSQIEVAEAQVTQAQATLQFAEQDAARYKELAQKGAGSVQREESTRSTLQQQQAALTQAQANLGSAQKQVKALQAQKASASAQLDQAKARVAQARLDLSYTTVTAAQPGRLVQLTGSKGQFAQAGAGLATFVPDEIWVTANFKETQVTDMRPGQPVDVVIDAYPDHKIRGHVDSVQPGSGVAFSLLPAENATGNYVKVVQRIPVKIVVDRWPTDVAIGPGMSIVPTVQVR</sequence>
<name>A0A9W6J3K8_9HYPH</name>
<evidence type="ECO:0000256" key="1">
    <source>
        <dbReference type="SAM" id="Coils"/>
    </source>
</evidence>
<protein>
    <submittedName>
        <fullName evidence="7">Hemolysin secretion protein D</fullName>
    </submittedName>
</protein>
<evidence type="ECO:0000256" key="3">
    <source>
        <dbReference type="SAM" id="Phobius"/>
    </source>
</evidence>
<feature type="coiled-coil region" evidence="1">
    <location>
        <begin position="129"/>
        <end position="257"/>
    </location>
</feature>
<organism evidence="7 8">
    <name type="scientific">Hansschlegelia plantiphila</name>
    <dbReference type="NCBI Taxonomy" id="374655"/>
    <lineage>
        <taxon>Bacteria</taxon>
        <taxon>Pseudomonadati</taxon>
        <taxon>Pseudomonadota</taxon>
        <taxon>Alphaproteobacteria</taxon>
        <taxon>Hyphomicrobiales</taxon>
        <taxon>Methylopilaceae</taxon>
        <taxon>Hansschlegelia</taxon>
    </lineage>
</organism>
<dbReference type="Pfam" id="PF25917">
    <property type="entry name" value="BSH_RND"/>
    <property type="match status" value="1"/>
</dbReference>
<feature type="domain" description="p-hydroxybenzoic acid efflux pump subunit AaeA-like beta-barrel" evidence="6">
    <location>
        <begin position="297"/>
        <end position="383"/>
    </location>
</feature>
<dbReference type="InterPro" id="IPR058625">
    <property type="entry name" value="MdtA-like_BSH"/>
</dbReference>
<keyword evidence="8" id="KW-1185">Reference proteome</keyword>
<feature type="compositionally biased region" description="Basic and acidic residues" evidence="2">
    <location>
        <begin position="8"/>
        <end position="19"/>
    </location>
</feature>
<keyword evidence="3" id="KW-0812">Transmembrane</keyword>
<evidence type="ECO:0000259" key="4">
    <source>
        <dbReference type="Pfam" id="PF25876"/>
    </source>
</evidence>
<feature type="transmembrane region" description="Helical" evidence="3">
    <location>
        <begin position="57"/>
        <end position="77"/>
    </location>
</feature>
<evidence type="ECO:0000256" key="2">
    <source>
        <dbReference type="SAM" id="MobiDB-lite"/>
    </source>
</evidence>
<dbReference type="Pfam" id="PF25876">
    <property type="entry name" value="HH_MFP_RND"/>
    <property type="match status" value="1"/>
</dbReference>
<feature type="region of interest" description="Disordered" evidence="2">
    <location>
        <begin position="1"/>
        <end position="43"/>
    </location>
</feature>
<evidence type="ECO:0000313" key="8">
    <source>
        <dbReference type="Proteomes" id="UP001143372"/>
    </source>
</evidence>
<keyword evidence="1" id="KW-0175">Coiled coil</keyword>
<dbReference type="SUPFAM" id="SSF111369">
    <property type="entry name" value="HlyD-like secretion proteins"/>
    <property type="match status" value="3"/>
</dbReference>
<dbReference type="InterPro" id="IPR058634">
    <property type="entry name" value="AaeA-lik-b-barrel"/>
</dbReference>
<reference evidence="7" key="2">
    <citation type="submission" date="2023-01" db="EMBL/GenBank/DDBJ databases">
        <authorList>
            <person name="Sun Q."/>
            <person name="Evtushenko L."/>
        </authorList>
    </citation>
    <scope>NUCLEOTIDE SEQUENCE</scope>
    <source>
        <strain evidence="7">VKM B-2347</strain>
    </source>
</reference>
<accession>A0A9W6J3K8</accession>
<dbReference type="InterPro" id="IPR058624">
    <property type="entry name" value="MdtA-like_HH"/>
</dbReference>
<dbReference type="Gene3D" id="2.40.50.100">
    <property type="match status" value="1"/>
</dbReference>
<dbReference type="Pfam" id="PF25963">
    <property type="entry name" value="Beta-barrel_AAEA"/>
    <property type="match status" value="1"/>
</dbReference>
<reference evidence="7" key="1">
    <citation type="journal article" date="2014" name="Int. J. Syst. Evol. Microbiol.">
        <title>Complete genome sequence of Corynebacterium casei LMG S-19264T (=DSM 44701T), isolated from a smear-ripened cheese.</title>
        <authorList>
            <consortium name="US DOE Joint Genome Institute (JGI-PGF)"/>
            <person name="Walter F."/>
            <person name="Albersmeier A."/>
            <person name="Kalinowski J."/>
            <person name="Ruckert C."/>
        </authorList>
    </citation>
    <scope>NUCLEOTIDE SEQUENCE</scope>
    <source>
        <strain evidence="7">VKM B-2347</strain>
    </source>
</reference>
<keyword evidence="3" id="KW-0472">Membrane</keyword>
<dbReference type="Gene3D" id="1.10.287.470">
    <property type="entry name" value="Helix hairpin bin"/>
    <property type="match status" value="2"/>
</dbReference>